<dbReference type="OMA" id="NEQYLMF"/>
<reference evidence="5 6" key="1">
    <citation type="journal article" date="2010" name="Proc. Natl. Acad. Sci. U.S.A.">
        <title>Insights into evolution of multicellular fungi from the assembled chromosomes of the mushroom Coprinopsis cinerea (Coprinus cinereus).</title>
        <authorList>
            <person name="Stajich J.E."/>
            <person name="Wilke S.K."/>
            <person name="Ahren D."/>
            <person name="Au C.H."/>
            <person name="Birren B.W."/>
            <person name="Borodovsky M."/>
            <person name="Burns C."/>
            <person name="Canback B."/>
            <person name="Casselton L.A."/>
            <person name="Cheng C.K."/>
            <person name="Deng J."/>
            <person name="Dietrich F.S."/>
            <person name="Fargo D.C."/>
            <person name="Farman M.L."/>
            <person name="Gathman A.C."/>
            <person name="Goldberg J."/>
            <person name="Guigo R."/>
            <person name="Hoegger P.J."/>
            <person name="Hooker J.B."/>
            <person name="Huggins A."/>
            <person name="James T.Y."/>
            <person name="Kamada T."/>
            <person name="Kilaru S."/>
            <person name="Kodira C."/>
            <person name="Kues U."/>
            <person name="Kupfer D."/>
            <person name="Kwan H.S."/>
            <person name="Lomsadze A."/>
            <person name="Li W."/>
            <person name="Lilly W.W."/>
            <person name="Ma L.J."/>
            <person name="Mackey A.J."/>
            <person name="Manning G."/>
            <person name="Martin F."/>
            <person name="Muraguchi H."/>
            <person name="Natvig D.O."/>
            <person name="Palmerini H."/>
            <person name="Ramesh M.A."/>
            <person name="Rehmeyer C.J."/>
            <person name="Roe B.A."/>
            <person name="Shenoy N."/>
            <person name="Stanke M."/>
            <person name="Ter-Hovhannisyan V."/>
            <person name="Tunlid A."/>
            <person name="Velagapudi R."/>
            <person name="Vision T.J."/>
            <person name="Zeng Q."/>
            <person name="Zolan M.E."/>
            <person name="Pukkila P.J."/>
        </authorList>
    </citation>
    <scope>NUCLEOTIDE SEQUENCE [LARGE SCALE GENOMIC DNA]</scope>
    <source>
        <strain evidence="6">Okayama-7 / 130 / ATCC MYA-4618 / FGSC 9003</strain>
    </source>
</reference>
<dbReference type="STRING" id="240176.A8NLC2"/>
<feature type="domain" description="Putative ER transporter 6TM N-terminal" evidence="4">
    <location>
        <begin position="84"/>
        <end position="575"/>
    </location>
</feature>
<evidence type="ECO:0000313" key="6">
    <source>
        <dbReference type="Proteomes" id="UP000001861"/>
    </source>
</evidence>
<dbReference type="InterPro" id="IPR018823">
    <property type="entry name" value="ArAE_2_N"/>
</dbReference>
<comment type="caution">
    <text evidence="5">The sequence shown here is derived from an EMBL/GenBank/DDBJ whole genome shotgun (WGS) entry which is preliminary data.</text>
</comment>
<feature type="region of interest" description="Disordered" evidence="1">
    <location>
        <begin position="1"/>
        <end position="59"/>
    </location>
</feature>
<evidence type="ECO:0008006" key="7">
    <source>
        <dbReference type="Google" id="ProtNLM"/>
    </source>
</evidence>
<accession>A8NLC2</accession>
<feature type="transmembrane region" description="Helical" evidence="2">
    <location>
        <begin position="833"/>
        <end position="853"/>
    </location>
</feature>
<evidence type="ECO:0000256" key="2">
    <source>
        <dbReference type="SAM" id="Phobius"/>
    </source>
</evidence>
<dbReference type="KEGG" id="cci:CC1G_05787"/>
<feature type="domain" description="DUF2421" evidence="3">
    <location>
        <begin position="904"/>
        <end position="1118"/>
    </location>
</feature>
<keyword evidence="2" id="KW-0472">Membrane</keyword>
<feature type="transmembrane region" description="Helical" evidence="2">
    <location>
        <begin position="776"/>
        <end position="796"/>
    </location>
</feature>
<keyword evidence="2" id="KW-0812">Transmembrane</keyword>
<feature type="region of interest" description="Disordered" evidence="1">
    <location>
        <begin position="382"/>
        <end position="413"/>
    </location>
</feature>
<evidence type="ECO:0000256" key="1">
    <source>
        <dbReference type="SAM" id="MobiDB-lite"/>
    </source>
</evidence>
<feature type="compositionally biased region" description="Low complexity" evidence="1">
    <location>
        <begin position="46"/>
        <end position="59"/>
    </location>
</feature>
<keyword evidence="2" id="KW-1133">Transmembrane helix</keyword>
<protein>
    <recommendedName>
        <fullName evidence="7">ER transporter 6TM N-terminal domain-containing protein</fullName>
    </recommendedName>
</protein>
<organism evidence="5 6">
    <name type="scientific">Coprinopsis cinerea (strain Okayama-7 / 130 / ATCC MYA-4618 / FGSC 9003)</name>
    <name type="common">Inky cap fungus</name>
    <name type="synonym">Hormographiella aspergillata</name>
    <dbReference type="NCBI Taxonomy" id="240176"/>
    <lineage>
        <taxon>Eukaryota</taxon>
        <taxon>Fungi</taxon>
        <taxon>Dikarya</taxon>
        <taxon>Basidiomycota</taxon>
        <taxon>Agaricomycotina</taxon>
        <taxon>Agaricomycetes</taxon>
        <taxon>Agaricomycetidae</taxon>
        <taxon>Agaricales</taxon>
        <taxon>Agaricineae</taxon>
        <taxon>Psathyrellaceae</taxon>
        <taxon>Coprinopsis</taxon>
    </lineage>
</organism>
<feature type="region of interest" description="Disordered" evidence="1">
    <location>
        <begin position="1134"/>
        <end position="1155"/>
    </location>
</feature>
<dbReference type="Proteomes" id="UP000001861">
    <property type="component" value="Unassembled WGS sequence"/>
</dbReference>
<feature type="transmembrane region" description="Helical" evidence="2">
    <location>
        <begin position="244"/>
        <end position="267"/>
    </location>
</feature>
<feature type="compositionally biased region" description="Polar residues" evidence="1">
    <location>
        <begin position="1136"/>
        <end position="1148"/>
    </location>
</feature>
<feature type="transmembrane region" description="Helical" evidence="2">
    <location>
        <begin position="110"/>
        <end position="127"/>
    </location>
</feature>
<feature type="transmembrane region" description="Helical" evidence="2">
    <location>
        <begin position="873"/>
        <end position="894"/>
    </location>
</feature>
<feature type="compositionally biased region" description="Polar residues" evidence="1">
    <location>
        <begin position="30"/>
        <end position="39"/>
    </location>
</feature>
<dbReference type="GeneID" id="6011167"/>
<evidence type="ECO:0000313" key="5">
    <source>
        <dbReference type="EMBL" id="EAU87098.2"/>
    </source>
</evidence>
<keyword evidence="6" id="KW-1185">Reference proteome</keyword>
<dbReference type="eggNOG" id="KOG4711">
    <property type="taxonomic scope" value="Eukaryota"/>
</dbReference>
<dbReference type="VEuPathDB" id="FungiDB:CC1G_05787"/>
<dbReference type="HOGENOM" id="CLU_003918_2_0_1"/>
<dbReference type="AlphaFoldDB" id="A8NLC2"/>
<dbReference type="PANTHER" id="PTHR37994:SF1">
    <property type="entry name" value="ER TRANSPORTER 6TM N-TERMINAL DOMAIN-CONTAINING PROTEIN"/>
    <property type="match status" value="1"/>
</dbReference>
<sequence>MEPKSRNSSPQRRGRSEKPGSRWNGVGNGDATSTASVRIQTRRPRSSSSSSSSTESSTSTTTVDIGEILKSKLAWIPENWTWPCLKPVIRCAIHAWVGALLFAIPKVQRWMGQGAFLILIASFLSPPNDPFISVLERELLILIFVGIAWAWSCLALALADLARTNHNPNATIVEVLDGRYIETGPSVIIGAFLGLGSVFFLYIKARQGPGPYLFASIFSCICLDITLTTAAFFPYPYYKLGLNIFLPLAIHTCISLATSVLVFPATISAQLTNRLRDVLTPLSSCLDMHRTLLQSIPGTEDFSERSEVLRKTTAKSESGLIAVAAAVRLLGNDFIFCRFSPEDFKPFQVLCRRLTGRAHGMVTYFGLIDPFRETFPTFSVPNTPAPGTPSIMSRAHSPERVDSGPPTPTLSVRNLPVTPAPSAMSFHMHSRSGSGQNLASGRHSHFGPHLLHQSLLNLSLRSRHRRNEYAVGVFESQRYLNLEAKKLYDPRHDENSAMSMALLRECCDGILEQCKVGVEAIEEWLDTVRDGRFTVFRRKEQRRRKQERVDRIAILRDDLSKALHEFRTELRMKVLDPYRPAFETTPTMTLDDDDDYHHHHDIPPHRHLFRCYVYQYHLIQFTEIVIESLDEILRLEKERGSAQLWTPVKHYFWWSPSDVPEGLEKDEDDDPDIIRGLPNVQADSDLGLAHRRDPDALPPRNWFEWFMYLVYKGFTQLWNGNCLFAIKAGIITTVLALPLLFQSSAAWSYSNRWAWALVMGQLTLARFRGDTTFGLLARIVATFGGGLVGMTMWYISTGSGNGSAYGLAIVCGVCFPFFFFVRLYWPIPPMTNMVAFVTAILVRGFTVWKVVGYSYQNTVMPQPGNPGFGWDVAWRRFVLVTVGVVAAFLASLLPPNMTLRLYQRHILSTTASEIGTIYCAIVSYAAENDQDKKASNVQPVVSSLVATRSRLNRSELLWTNIIYEFSLRGRWPKHRYKRVLDLQLAISFSLSHLMSVLKHLEPAWTRAFLRRARLLDPDFQGDVLAVITMISTSLRTGHPLPQITPCPLLDRFTMRNQGLDIIHRDSEEDFGLPRLLTMDTLMDEQYMIFCVGISTAFGIINRLDRLMLAVKEIVGEQYHLHGIGSGSGNGGGNYPLMSNLSRPSTKQFTPPAVNV</sequence>
<feature type="transmembrane region" description="Helical" evidence="2">
    <location>
        <begin position="212"/>
        <end position="238"/>
    </location>
</feature>
<feature type="transmembrane region" description="Helical" evidence="2">
    <location>
        <begin position="802"/>
        <end position="821"/>
    </location>
</feature>
<dbReference type="Pfam" id="PF10337">
    <property type="entry name" value="ArAE_2_N"/>
    <property type="match status" value="1"/>
</dbReference>
<dbReference type="EMBL" id="AACS02000012">
    <property type="protein sequence ID" value="EAU87098.2"/>
    <property type="molecule type" value="Genomic_DNA"/>
</dbReference>
<dbReference type="RefSeq" id="XP_001834650.2">
    <property type="nucleotide sequence ID" value="XM_001834598.2"/>
</dbReference>
<name>A8NLC2_COPC7</name>
<evidence type="ECO:0000259" key="4">
    <source>
        <dbReference type="Pfam" id="PF10337"/>
    </source>
</evidence>
<dbReference type="PANTHER" id="PTHR37994">
    <property type="entry name" value="ARAE_2_N DOMAIN-CONTAINING PROTEIN-RELATED"/>
    <property type="match status" value="1"/>
</dbReference>
<dbReference type="Pfam" id="PF10334">
    <property type="entry name" value="BRE4"/>
    <property type="match status" value="1"/>
</dbReference>
<feature type="transmembrane region" description="Helical" evidence="2">
    <location>
        <begin position="186"/>
        <end position="205"/>
    </location>
</feature>
<dbReference type="InterPro" id="IPR018820">
    <property type="entry name" value="BRE4-related_DUF2421"/>
</dbReference>
<feature type="compositionally biased region" description="Polar residues" evidence="1">
    <location>
        <begin position="1"/>
        <end position="11"/>
    </location>
</feature>
<dbReference type="OrthoDB" id="2274698at2759"/>
<gene>
    <name evidence="5" type="ORF">CC1G_05787</name>
</gene>
<evidence type="ECO:0000259" key="3">
    <source>
        <dbReference type="Pfam" id="PF10334"/>
    </source>
</evidence>
<proteinExistence type="predicted"/>
<dbReference type="InParanoid" id="A8NLC2"/>
<feature type="transmembrane region" description="Helical" evidence="2">
    <location>
        <begin position="722"/>
        <end position="741"/>
    </location>
</feature>
<feature type="transmembrane region" description="Helical" evidence="2">
    <location>
        <begin position="139"/>
        <end position="159"/>
    </location>
</feature>